<dbReference type="AlphaFoldDB" id="Q81G94"/>
<protein>
    <submittedName>
        <fullName evidence="2">PhaQ protein</fullName>
    </submittedName>
</protein>
<gene>
    <name evidence="2" type="ordered locus">BC_1314</name>
</gene>
<name>Q81G94_BACCR</name>
<organism evidence="2 3">
    <name type="scientific">Bacillus cereus (strain ATCC 14579 / DSM 31 / CCUG 7414 / JCM 2152 / NBRC 15305 / NCIMB 9373 / NCTC 2599 / NRRL B-3711)</name>
    <dbReference type="NCBI Taxonomy" id="226900"/>
    <lineage>
        <taxon>Bacteria</taxon>
        <taxon>Bacillati</taxon>
        <taxon>Bacillota</taxon>
        <taxon>Bacilli</taxon>
        <taxon>Bacillales</taxon>
        <taxon>Bacillaceae</taxon>
        <taxon>Bacillus</taxon>
        <taxon>Bacillus cereus group</taxon>
    </lineage>
</organism>
<proteinExistence type="predicted"/>
<dbReference type="EMBL" id="AE016877">
    <property type="protein sequence ID" value="AAP08297.1"/>
    <property type="molecule type" value="Genomic_DNA"/>
</dbReference>
<accession>Q81G94</accession>
<evidence type="ECO:0000313" key="2">
    <source>
        <dbReference type="EMBL" id="AAP08297.1"/>
    </source>
</evidence>
<sequence>MLRTFFTLYTNAFFPFSTSPEKDETDSSSSPGGTAE</sequence>
<evidence type="ECO:0000313" key="3">
    <source>
        <dbReference type="Proteomes" id="UP000001417"/>
    </source>
</evidence>
<dbReference type="KEGG" id="bce:BC1314"/>
<keyword evidence="3" id="KW-1185">Reference proteome</keyword>
<evidence type="ECO:0000256" key="1">
    <source>
        <dbReference type="SAM" id="MobiDB-lite"/>
    </source>
</evidence>
<dbReference type="Proteomes" id="UP000001417">
    <property type="component" value="Chromosome"/>
</dbReference>
<feature type="compositionally biased region" description="Polar residues" evidence="1">
    <location>
        <begin position="27"/>
        <end position="36"/>
    </location>
</feature>
<feature type="region of interest" description="Disordered" evidence="1">
    <location>
        <begin position="16"/>
        <end position="36"/>
    </location>
</feature>
<reference evidence="2 3" key="1">
    <citation type="journal article" date="2003" name="Nature">
        <title>Genome sequence of Bacillus cereus and comparative analysis with Bacillus anthracis.</title>
        <authorList>
            <person name="Ivanova N."/>
            <person name="Sorokin A."/>
            <person name="Anderson I."/>
            <person name="Galleron N."/>
            <person name="Candelon B."/>
            <person name="Kapatral V."/>
            <person name="Bhattacharyya A."/>
            <person name="Reznik G."/>
            <person name="Mikhailova N."/>
            <person name="Lapidus A."/>
            <person name="Chu L."/>
            <person name="Mazur M."/>
            <person name="Goltsman E."/>
            <person name="Larsen N."/>
            <person name="D'Souza M."/>
            <person name="Walunas T."/>
            <person name="Grechkin Y."/>
            <person name="Pusch G."/>
            <person name="Haselkorn R."/>
            <person name="Fonstein M."/>
            <person name="Ehrlich S.D."/>
            <person name="Overbeek R."/>
            <person name="Kyrpides N."/>
        </authorList>
    </citation>
    <scope>NUCLEOTIDE SEQUENCE [LARGE SCALE GENOMIC DNA]</scope>
    <source>
        <strain evidence="3">ATCC 14579 / DSM 31 / CCUG 7414 / JCM 2152 / NBRC 15305 / NCIMB 9373 / NCTC 2599 / NRRL B-3711</strain>
    </source>
</reference>
<dbReference type="HOGENOM" id="CLU_3354462_0_0_9"/>